<keyword evidence="1" id="KW-1133">Transmembrane helix</keyword>
<evidence type="ECO:0000256" key="2">
    <source>
        <dbReference type="SAM" id="SignalP"/>
    </source>
</evidence>
<evidence type="ECO:0008006" key="5">
    <source>
        <dbReference type="Google" id="ProtNLM"/>
    </source>
</evidence>
<dbReference type="EMBL" id="JABXIY010000061">
    <property type="protein sequence ID" value="NVK99245.1"/>
    <property type="molecule type" value="Genomic_DNA"/>
</dbReference>
<reference evidence="3 4" key="1">
    <citation type="journal article" date="2020" name="Proc. Natl. Acad. Sci. U.S.A.">
        <title>Ecological drivers of bacterial community assembly in synthetic phycospheres.</title>
        <authorList>
            <person name="Fu H."/>
            <person name="Uchimiya M."/>
            <person name="Gore J."/>
            <person name="Moran M.A."/>
        </authorList>
    </citation>
    <scope>NUCLEOTIDE SEQUENCE [LARGE SCALE GENOMIC DNA]</scope>
    <source>
        <strain evidence="3">HF-Din03</strain>
    </source>
</reference>
<dbReference type="RefSeq" id="WP_193385776.1">
    <property type="nucleotide sequence ID" value="NZ_CP076685.1"/>
</dbReference>
<sequence length="55" mass="5751">MKTALFAIVTAAATPAFAHSGLHMHPHADDPSWLVLLMSGLAVAAAAIVAWTRLK</sequence>
<accession>A0A850LPE9</accession>
<dbReference type="Proteomes" id="UP000565723">
    <property type="component" value="Unassembled WGS sequence"/>
</dbReference>
<keyword evidence="2" id="KW-0732">Signal</keyword>
<protein>
    <recommendedName>
        <fullName evidence="5">Peptidase M23</fullName>
    </recommendedName>
</protein>
<comment type="caution">
    <text evidence="3">The sequence shown here is derived from an EMBL/GenBank/DDBJ whole genome shotgun (WGS) entry which is preliminary data.</text>
</comment>
<name>A0A850LPE9_9RHOB</name>
<evidence type="ECO:0000313" key="4">
    <source>
        <dbReference type="Proteomes" id="UP000565723"/>
    </source>
</evidence>
<evidence type="ECO:0000313" key="3">
    <source>
        <dbReference type="EMBL" id="NVK99245.1"/>
    </source>
</evidence>
<dbReference type="AlphaFoldDB" id="A0A850LPE9"/>
<gene>
    <name evidence="3" type="ORF">HW564_20165</name>
</gene>
<organism evidence="3 4">
    <name type="scientific">Ruegeria pomeroyi</name>
    <dbReference type="NCBI Taxonomy" id="89184"/>
    <lineage>
        <taxon>Bacteria</taxon>
        <taxon>Pseudomonadati</taxon>
        <taxon>Pseudomonadota</taxon>
        <taxon>Alphaproteobacteria</taxon>
        <taxon>Rhodobacterales</taxon>
        <taxon>Roseobacteraceae</taxon>
        <taxon>Ruegeria</taxon>
    </lineage>
</organism>
<feature type="chain" id="PRO_5032285291" description="Peptidase M23" evidence="2">
    <location>
        <begin position="19"/>
        <end position="55"/>
    </location>
</feature>
<proteinExistence type="predicted"/>
<evidence type="ECO:0000256" key="1">
    <source>
        <dbReference type="SAM" id="Phobius"/>
    </source>
</evidence>
<keyword evidence="1" id="KW-0472">Membrane</keyword>
<keyword evidence="1" id="KW-0812">Transmembrane</keyword>
<feature type="transmembrane region" description="Helical" evidence="1">
    <location>
        <begin position="34"/>
        <end position="54"/>
    </location>
</feature>
<feature type="signal peptide" evidence="2">
    <location>
        <begin position="1"/>
        <end position="18"/>
    </location>
</feature>